<dbReference type="Pfam" id="PF01190">
    <property type="entry name" value="Pollen_Ole_e_1"/>
    <property type="match status" value="1"/>
</dbReference>
<feature type="chain" id="PRO_5029487338" evidence="2">
    <location>
        <begin position="18"/>
        <end position="434"/>
    </location>
</feature>
<keyword evidence="2" id="KW-0732">Signal</keyword>
<dbReference type="PANTHER" id="PTHR46995">
    <property type="entry name" value="OS09G0508200 PROTEIN"/>
    <property type="match status" value="1"/>
</dbReference>
<dbReference type="PANTHER" id="PTHR46995:SF6">
    <property type="entry name" value="POLLEN OLE E 1 ALLERGEN AND EXTENSIN FAMILY PROTEIN"/>
    <property type="match status" value="1"/>
</dbReference>
<evidence type="ECO:0000313" key="4">
    <source>
        <dbReference type="Proteomes" id="UP001189122"/>
    </source>
</evidence>
<accession>A0A7I8IS63</accession>
<proteinExistence type="predicted"/>
<evidence type="ECO:0000256" key="1">
    <source>
        <dbReference type="SAM" id="MobiDB-lite"/>
    </source>
</evidence>
<keyword evidence="4" id="KW-1185">Reference proteome</keyword>
<feature type="region of interest" description="Disordered" evidence="1">
    <location>
        <begin position="258"/>
        <end position="304"/>
    </location>
</feature>
<evidence type="ECO:0000313" key="3">
    <source>
        <dbReference type="EMBL" id="CAA2620245.1"/>
    </source>
</evidence>
<organism evidence="3">
    <name type="scientific">Spirodela intermedia</name>
    <name type="common">Intermediate duckweed</name>
    <dbReference type="NCBI Taxonomy" id="51605"/>
    <lineage>
        <taxon>Eukaryota</taxon>
        <taxon>Viridiplantae</taxon>
        <taxon>Streptophyta</taxon>
        <taxon>Embryophyta</taxon>
        <taxon>Tracheophyta</taxon>
        <taxon>Spermatophyta</taxon>
        <taxon>Magnoliopsida</taxon>
        <taxon>Liliopsida</taxon>
        <taxon>Araceae</taxon>
        <taxon>Lemnoideae</taxon>
        <taxon>Spirodela</taxon>
    </lineage>
</organism>
<feature type="signal peptide" evidence="2">
    <location>
        <begin position="1"/>
        <end position="17"/>
    </location>
</feature>
<dbReference type="Proteomes" id="UP001189122">
    <property type="component" value="Unassembled WGS sequence"/>
</dbReference>
<feature type="compositionally biased region" description="Basic residues" evidence="1">
    <location>
        <begin position="258"/>
        <end position="283"/>
    </location>
</feature>
<dbReference type="EMBL" id="LR743592">
    <property type="protein sequence ID" value="CAA2620245.1"/>
    <property type="molecule type" value="Genomic_DNA"/>
</dbReference>
<dbReference type="EMBL" id="CACRZD030000005">
    <property type="protein sequence ID" value="CAA6659994.1"/>
    <property type="molecule type" value="Genomic_DNA"/>
</dbReference>
<sequence>MDLSATLFLFLAALAAAGLEAAVAGARPKPGSNITVMGTVFCDICANNSFSKHSYFLRGAKVRVECSFKAAGAAREEITISVERTTDRFGVYRVDVPPVDDFQCREGREIESFCRANLVRSSSPLCNVPGLSISSEHVGVRCAEANFCVYNLNALFYRPAKRDFALCGAAPAAGTGEQLSDSFGSSLFFWPPFPPFGFPWPFPHWPPFPFPFPFPTPTPRPLSPSLPLPQPTAVLSFPFPLPQPTAVLSLSPAQRRRFHSPGWHRRHRLSPSPSSHHRARRPSTSRSLLVGFPRRRHPRLSPSPSLHLCSRLRLLRRPFSSRSPIPVYPISSSPSPPPPAFSFSLPPFPTNPFAPAPPPPPSSPLPSSPPPFSLTNPWSWFHFPIRRPQTCHASTLDLRSPPSPSVFVSVFSLLRKRYIYIYIVTRGCPDEDVI</sequence>
<gene>
    <name evidence="3" type="ORF">SI7747_05006414</name>
</gene>
<evidence type="ECO:0000256" key="2">
    <source>
        <dbReference type="SAM" id="SignalP"/>
    </source>
</evidence>
<reference evidence="3 4" key="1">
    <citation type="submission" date="2019-12" db="EMBL/GenBank/DDBJ databases">
        <authorList>
            <person name="Scholz U."/>
            <person name="Mascher M."/>
            <person name="Fiebig A."/>
        </authorList>
    </citation>
    <scope>NUCLEOTIDE SEQUENCE</scope>
</reference>
<dbReference type="PRINTS" id="PR01217">
    <property type="entry name" value="PRICHEXTENSN"/>
</dbReference>
<protein>
    <submittedName>
        <fullName evidence="3">Uncharacterized protein</fullName>
    </submittedName>
</protein>
<dbReference type="AlphaFoldDB" id="A0A7I8IS63"/>
<name>A0A7I8IS63_SPIIN</name>